<organism evidence="1 2">
    <name type="scientific">Intestinibacter bartlettii</name>
    <dbReference type="NCBI Taxonomy" id="261299"/>
    <lineage>
        <taxon>Bacteria</taxon>
        <taxon>Bacillati</taxon>
        <taxon>Bacillota</taxon>
        <taxon>Clostridia</taxon>
        <taxon>Peptostreptococcales</taxon>
        <taxon>Peptostreptococcaceae</taxon>
        <taxon>Intestinibacter</taxon>
    </lineage>
</organism>
<name>A0ABS6DVZ4_9FIRM</name>
<gene>
    <name evidence="1" type="ORF">KQI20_05635</name>
</gene>
<dbReference type="RefSeq" id="WP_216569048.1">
    <property type="nucleotide sequence ID" value="NZ_JAHLOQ010000011.1"/>
</dbReference>
<evidence type="ECO:0008006" key="3">
    <source>
        <dbReference type="Google" id="ProtNLM"/>
    </source>
</evidence>
<dbReference type="EMBL" id="JAHLOQ010000011">
    <property type="protein sequence ID" value="MBU5335915.1"/>
    <property type="molecule type" value="Genomic_DNA"/>
</dbReference>
<sequence>MDFEKLNESVERLIQNLEFIQSLEEEGIPMSDDHKDMVLRNIDTITNVANDDYKAGLLFDIR</sequence>
<evidence type="ECO:0000313" key="2">
    <source>
        <dbReference type="Proteomes" id="UP001196301"/>
    </source>
</evidence>
<dbReference type="Proteomes" id="UP001196301">
    <property type="component" value="Unassembled WGS sequence"/>
</dbReference>
<evidence type="ECO:0000313" key="1">
    <source>
        <dbReference type="EMBL" id="MBU5335915.1"/>
    </source>
</evidence>
<reference evidence="1 2" key="1">
    <citation type="submission" date="2021-06" db="EMBL/GenBank/DDBJ databases">
        <authorList>
            <person name="Sun Q."/>
            <person name="Li D."/>
        </authorList>
    </citation>
    <scope>NUCLEOTIDE SEQUENCE [LARGE SCALE GENOMIC DNA]</scope>
    <source>
        <strain evidence="1 2">N19</strain>
    </source>
</reference>
<keyword evidence="2" id="KW-1185">Reference proteome</keyword>
<comment type="caution">
    <text evidence="1">The sequence shown here is derived from an EMBL/GenBank/DDBJ whole genome shotgun (WGS) entry which is preliminary data.</text>
</comment>
<accession>A0ABS6DVZ4</accession>
<protein>
    <recommendedName>
        <fullName evidence="3">Spo0E like sporulation regulatory protein</fullName>
    </recommendedName>
</protein>
<proteinExistence type="predicted"/>